<dbReference type="EMBL" id="MPUH01000016">
    <property type="protein sequence ID" value="OMJ95127.1"/>
    <property type="molecule type" value="Genomic_DNA"/>
</dbReference>
<gene>
    <name evidence="1" type="ORF">SteCoe_1489</name>
</gene>
<accession>A0A1R2D1H8</accession>
<evidence type="ECO:0000313" key="2">
    <source>
        <dbReference type="Proteomes" id="UP000187209"/>
    </source>
</evidence>
<dbReference type="Proteomes" id="UP000187209">
    <property type="component" value="Unassembled WGS sequence"/>
</dbReference>
<proteinExistence type="predicted"/>
<sequence>MIEFSHLGLFIDDKSVYCTKENRVNVDVSSVFYHALIDENEKGSQNELERNTCCDNMSTTQVRDLCNSFENLYSCSWTENFTGNLNQLKNCLKIKTEDIIRFPYNIKHSERTETFAAINGFWLSRKGELTCPVSTLIIFTSENYIDITSPQFKMYNYLKTYNKIKKFTESSTLLAKIAQLKIKRSCEYVEFLPIITSGLRPIIWFKFKEDTCKVILHNTFTGKYLYVKLICADDKREDYGIENNKKPNIECGHIFAYGHTIKF</sequence>
<dbReference type="AlphaFoldDB" id="A0A1R2D1H8"/>
<comment type="caution">
    <text evidence="1">The sequence shown here is derived from an EMBL/GenBank/DDBJ whole genome shotgun (WGS) entry which is preliminary data.</text>
</comment>
<organism evidence="1 2">
    <name type="scientific">Stentor coeruleus</name>
    <dbReference type="NCBI Taxonomy" id="5963"/>
    <lineage>
        <taxon>Eukaryota</taxon>
        <taxon>Sar</taxon>
        <taxon>Alveolata</taxon>
        <taxon>Ciliophora</taxon>
        <taxon>Postciliodesmatophora</taxon>
        <taxon>Heterotrichea</taxon>
        <taxon>Heterotrichida</taxon>
        <taxon>Stentoridae</taxon>
        <taxon>Stentor</taxon>
    </lineage>
</organism>
<protein>
    <submittedName>
        <fullName evidence="1">Uncharacterized protein</fullName>
    </submittedName>
</protein>
<name>A0A1R2D1H8_9CILI</name>
<reference evidence="1 2" key="1">
    <citation type="submission" date="2016-11" db="EMBL/GenBank/DDBJ databases">
        <title>The macronuclear genome of Stentor coeruleus: a giant cell with tiny introns.</title>
        <authorList>
            <person name="Slabodnick M."/>
            <person name="Ruby J.G."/>
            <person name="Reiff S.B."/>
            <person name="Swart E.C."/>
            <person name="Gosai S."/>
            <person name="Prabakaran S."/>
            <person name="Witkowska E."/>
            <person name="Larue G.E."/>
            <person name="Fisher S."/>
            <person name="Freeman R.M."/>
            <person name="Gunawardena J."/>
            <person name="Chu W."/>
            <person name="Stover N.A."/>
            <person name="Gregory B.D."/>
            <person name="Nowacki M."/>
            <person name="Derisi J."/>
            <person name="Roy S.W."/>
            <person name="Marshall W.F."/>
            <person name="Sood P."/>
        </authorList>
    </citation>
    <scope>NUCLEOTIDE SEQUENCE [LARGE SCALE GENOMIC DNA]</scope>
    <source>
        <strain evidence="1">WM001</strain>
    </source>
</reference>
<keyword evidence="2" id="KW-1185">Reference proteome</keyword>
<evidence type="ECO:0000313" key="1">
    <source>
        <dbReference type="EMBL" id="OMJ95127.1"/>
    </source>
</evidence>